<feature type="domain" description="Myb-like" evidence="3">
    <location>
        <begin position="273"/>
        <end position="326"/>
    </location>
</feature>
<dbReference type="InterPro" id="IPR052450">
    <property type="entry name" value="TRBD-Containing_Protein"/>
</dbReference>
<dbReference type="EMBL" id="MU007012">
    <property type="protein sequence ID" value="KAF2435668.1"/>
    <property type="molecule type" value="Genomic_DNA"/>
</dbReference>
<protein>
    <submittedName>
        <fullName evidence="5">Uncharacterized protein</fullName>
    </submittedName>
</protein>
<dbReference type="InterPro" id="IPR017930">
    <property type="entry name" value="Myb_dom"/>
</dbReference>
<feature type="domain" description="HTH myb-type" evidence="4">
    <location>
        <begin position="273"/>
        <end position="332"/>
    </location>
</feature>
<keyword evidence="6" id="KW-1185">Reference proteome</keyword>
<dbReference type="SMART" id="SM00717">
    <property type="entry name" value="SANT"/>
    <property type="match status" value="2"/>
</dbReference>
<dbReference type="Pfam" id="PF00249">
    <property type="entry name" value="Myb_DNA-binding"/>
    <property type="match status" value="2"/>
</dbReference>
<keyword evidence="1" id="KW-0539">Nucleus</keyword>
<feature type="region of interest" description="Disordered" evidence="2">
    <location>
        <begin position="218"/>
        <end position="237"/>
    </location>
</feature>
<dbReference type="AlphaFoldDB" id="A0A9P4U436"/>
<dbReference type="PANTHER" id="PTHR46734:SF1">
    <property type="entry name" value="TELOMERIC REPEAT-BINDING FACTOR 1"/>
    <property type="match status" value="1"/>
</dbReference>
<dbReference type="PANTHER" id="PTHR46734">
    <property type="entry name" value="TELOMERIC REPEAT-BINDING FACTOR 1 TERF1"/>
    <property type="match status" value="1"/>
</dbReference>
<dbReference type="CDD" id="cd11660">
    <property type="entry name" value="SANT_TRF"/>
    <property type="match status" value="2"/>
</dbReference>
<evidence type="ECO:0000313" key="6">
    <source>
        <dbReference type="Proteomes" id="UP000800235"/>
    </source>
</evidence>
<dbReference type="PROSITE" id="PS51294">
    <property type="entry name" value="HTH_MYB"/>
    <property type="match status" value="1"/>
</dbReference>
<comment type="caution">
    <text evidence="5">The sequence shown here is derived from an EMBL/GenBank/DDBJ whole genome shotgun (WGS) entry which is preliminary data.</text>
</comment>
<dbReference type="OrthoDB" id="608866at2759"/>
<name>A0A9P4U436_9PEZI</name>
<evidence type="ECO:0000256" key="1">
    <source>
        <dbReference type="ARBA" id="ARBA00023242"/>
    </source>
</evidence>
<feature type="region of interest" description="Disordered" evidence="2">
    <location>
        <begin position="460"/>
        <end position="483"/>
    </location>
</feature>
<dbReference type="Proteomes" id="UP000800235">
    <property type="component" value="Unassembled WGS sequence"/>
</dbReference>
<evidence type="ECO:0000259" key="3">
    <source>
        <dbReference type="PROSITE" id="PS50090"/>
    </source>
</evidence>
<organism evidence="5 6">
    <name type="scientific">Tothia fuscella</name>
    <dbReference type="NCBI Taxonomy" id="1048955"/>
    <lineage>
        <taxon>Eukaryota</taxon>
        <taxon>Fungi</taxon>
        <taxon>Dikarya</taxon>
        <taxon>Ascomycota</taxon>
        <taxon>Pezizomycotina</taxon>
        <taxon>Dothideomycetes</taxon>
        <taxon>Pleosporomycetidae</taxon>
        <taxon>Venturiales</taxon>
        <taxon>Cylindrosympodiaceae</taxon>
        <taxon>Tothia</taxon>
    </lineage>
</organism>
<feature type="region of interest" description="Disordered" evidence="2">
    <location>
        <begin position="158"/>
        <end position="189"/>
    </location>
</feature>
<reference evidence="5" key="1">
    <citation type="journal article" date="2020" name="Stud. Mycol.">
        <title>101 Dothideomycetes genomes: a test case for predicting lifestyles and emergence of pathogens.</title>
        <authorList>
            <person name="Haridas S."/>
            <person name="Albert R."/>
            <person name="Binder M."/>
            <person name="Bloem J."/>
            <person name="Labutti K."/>
            <person name="Salamov A."/>
            <person name="Andreopoulos B."/>
            <person name="Baker S."/>
            <person name="Barry K."/>
            <person name="Bills G."/>
            <person name="Bluhm B."/>
            <person name="Cannon C."/>
            <person name="Castanera R."/>
            <person name="Culley D."/>
            <person name="Daum C."/>
            <person name="Ezra D."/>
            <person name="Gonzalez J."/>
            <person name="Henrissat B."/>
            <person name="Kuo A."/>
            <person name="Liang C."/>
            <person name="Lipzen A."/>
            <person name="Lutzoni F."/>
            <person name="Magnuson J."/>
            <person name="Mondo S."/>
            <person name="Nolan M."/>
            <person name="Ohm R."/>
            <person name="Pangilinan J."/>
            <person name="Park H.-J."/>
            <person name="Ramirez L."/>
            <person name="Alfaro M."/>
            <person name="Sun H."/>
            <person name="Tritt A."/>
            <person name="Yoshinaga Y."/>
            <person name="Zwiers L.-H."/>
            <person name="Turgeon B."/>
            <person name="Goodwin S."/>
            <person name="Spatafora J."/>
            <person name="Crous P."/>
            <person name="Grigoriev I."/>
        </authorList>
    </citation>
    <scope>NUCLEOTIDE SEQUENCE</scope>
    <source>
        <strain evidence="5">CBS 130266</strain>
    </source>
</reference>
<dbReference type="InterPro" id="IPR009057">
    <property type="entry name" value="Homeodomain-like_sf"/>
</dbReference>
<evidence type="ECO:0000313" key="5">
    <source>
        <dbReference type="EMBL" id="KAF2435668.1"/>
    </source>
</evidence>
<proteinExistence type="predicted"/>
<accession>A0A9P4U436</accession>
<dbReference type="Gene3D" id="1.10.10.60">
    <property type="entry name" value="Homeodomain-like"/>
    <property type="match status" value="2"/>
</dbReference>
<feature type="domain" description="Myb-like" evidence="3">
    <location>
        <begin position="390"/>
        <end position="444"/>
    </location>
</feature>
<dbReference type="SUPFAM" id="SSF46689">
    <property type="entry name" value="Homeodomain-like"/>
    <property type="match status" value="2"/>
</dbReference>
<gene>
    <name evidence="5" type="ORF">EJ08DRAFT_284495</name>
</gene>
<evidence type="ECO:0000256" key="2">
    <source>
        <dbReference type="SAM" id="MobiDB-lite"/>
    </source>
</evidence>
<evidence type="ECO:0000259" key="4">
    <source>
        <dbReference type="PROSITE" id="PS51294"/>
    </source>
</evidence>
<sequence>MEPRVVNLLLSETVLPAERNGLEHLLQYPSTAVFPSSTLPAIRPLHEDQSLESRDFSNEIDSLQLREIDWDALESPIYARPGSSRENSGVFGSGIGLGISRGEDAQVNITIAPGTVAVLPPAPQAVKKSVKSAAPIAGVLNSISPEVRNEENFVYQASESRKRRRLDAPSTRILPKPSPSTKTGTKRQRMPPLLPPLLVPLHQPPPEARIIPSINTDGFRERSGELPTPEARRTEREHAFNVQTERADKSGSALGKQTTVERPVVDAVTKPVKNVKGRNKWTEEETAHLLRGVARLGIGSWKKILQDPDYDFNGRTAVDLKDRFRTCCPDEYRKTASNKPPKPHTETKENEDGLLISVSLPTVPEKISGIDRKGPEELAKLGISAPFPKSQRRARRGFTAEEDEALLRGFSKYGAQWTKIRSDPELGLTSRRRTDLRDRFRNRYPEKFVETGHRFHRKLWEEDKDKEIQPPPSSDPNKTAEKQPITSPYHVIPSAAPAVSAKYGATQYSLRLLTSSMADPFFPDYDDLTPDDDDPETITLSRNIFDWADQQSNHNINKTAPPRTDPPSEPSKTLSRLDQFNINPMLALKVPQTSGLQRAVSASSLPNLFPPLPLSGILNGPISLPPPADLVSGHDAEGRIDGLF</sequence>
<feature type="region of interest" description="Disordered" evidence="2">
    <location>
        <begin position="332"/>
        <end position="352"/>
    </location>
</feature>
<feature type="region of interest" description="Disordered" evidence="2">
    <location>
        <begin position="553"/>
        <end position="573"/>
    </location>
</feature>
<dbReference type="PROSITE" id="PS50090">
    <property type="entry name" value="MYB_LIKE"/>
    <property type="match status" value="2"/>
</dbReference>
<dbReference type="InterPro" id="IPR001005">
    <property type="entry name" value="SANT/Myb"/>
</dbReference>